<dbReference type="Proteomes" id="UP001196565">
    <property type="component" value="Unassembled WGS sequence"/>
</dbReference>
<reference evidence="2 3" key="1">
    <citation type="submission" date="2021-07" db="EMBL/GenBank/DDBJ databases">
        <authorList>
            <person name="So Y."/>
        </authorList>
    </citation>
    <scope>NUCLEOTIDE SEQUENCE [LARGE SCALE GENOMIC DNA]</scope>
    <source>
        <strain evidence="2 3">HJA6</strain>
    </source>
</reference>
<comment type="caution">
    <text evidence="2">The sequence shown here is derived from an EMBL/GenBank/DDBJ whole genome shotgun (WGS) entry which is preliminary data.</text>
</comment>
<organism evidence="2 3">
    <name type="scientific">Roseomonas alba</name>
    <dbReference type="NCBI Taxonomy" id="2846776"/>
    <lineage>
        <taxon>Bacteria</taxon>
        <taxon>Pseudomonadati</taxon>
        <taxon>Pseudomonadota</taxon>
        <taxon>Alphaproteobacteria</taxon>
        <taxon>Acetobacterales</taxon>
        <taxon>Roseomonadaceae</taxon>
        <taxon>Roseomonas</taxon>
    </lineage>
</organism>
<sequence>MRHLAVALLLAVAIAAPAGAQVMYNGWNIGPDYGAMVDQVNRDRAAQMQQMQQGEQWVIQQAMQDPICQQYYAQHRAQGGQTPWPAFAYQCAATGRFSREGMQAFRDNESRNQRAEQDRYRALQDAERQRGMAQGQWADGYGRNQAEMGRVMQGQQTWTDPRTGQQQVLPYTGGAITRDPATGRVYGRDASGQQYVQGSDGLWYALRPGW</sequence>
<name>A0ABS7AIK1_9PROT</name>
<feature type="chain" id="PRO_5046544697" evidence="1">
    <location>
        <begin position="21"/>
        <end position="210"/>
    </location>
</feature>
<dbReference type="EMBL" id="JAHYBZ010000012">
    <property type="protein sequence ID" value="MBW6401552.1"/>
    <property type="molecule type" value="Genomic_DNA"/>
</dbReference>
<gene>
    <name evidence="2" type="ORF">KPL78_27120</name>
</gene>
<feature type="signal peptide" evidence="1">
    <location>
        <begin position="1"/>
        <end position="20"/>
    </location>
</feature>
<evidence type="ECO:0000256" key="1">
    <source>
        <dbReference type="SAM" id="SignalP"/>
    </source>
</evidence>
<accession>A0ABS7AIK1</accession>
<keyword evidence="1" id="KW-0732">Signal</keyword>
<protein>
    <submittedName>
        <fullName evidence="2">Uncharacterized protein</fullName>
    </submittedName>
</protein>
<proteinExistence type="predicted"/>
<evidence type="ECO:0000313" key="3">
    <source>
        <dbReference type="Proteomes" id="UP001196565"/>
    </source>
</evidence>
<keyword evidence="3" id="KW-1185">Reference proteome</keyword>
<dbReference type="RefSeq" id="WP_219766302.1">
    <property type="nucleotide sequence ID" value="NZ_JAHYBZ010000012.1"/>
</dbReference>
<evidence type="ECO:0000313" key="2">
    <source>
        <dbReference type="EMBL" id="MBW6401552.1"/>
    </source>
</evidence>